<comment type="caution">
    <text evidence="3">The sequence shown here is derived from an EMBL/GenBank/DDBJ whole genome shotgun (WGS) entry which is preliminary data.</text>
</comment>
<dbReference type="EMBL" id="BSOB01000005">
    <property type="protein sequence ID" value="GLQ91528.1"/>
    <property type="molecule type" value="Genomic_DNA"/>
</dbReference>
<name>A0ABQ5XLY3_9GAMM</name>
<organism evidence="3 4">
    <name type="scientific">Dyella acidisoli</name>
    <dbReference type="NCBI Taxonomy" id="1867834"/>
    <lineage>
        <taxon>Bacteria</taxon>
        <taxon>Pseudomonadati</taxon>
        <taxon>Pseudomonadota</taxon>
        <taxon>Gammaproteobacteria</taxon>
        <taxon>Lysobacterales</taxon>
        <taxon>Rhodanobacteraceae</taxon>
        <taxon>Dyella</taxon>
    </lineage>
</organism>
<dbReference type="InterPro" id="IPR029052">
    <property type="entry name" value="Metallo-depent_PP-like"/>
</dbReference>
<proteinExistence type="predicted"/>
<dbReference type="Gene3D" id="3.60.21.10">
    <property type="match status" value="1"/>
</dbReference>
<gene>
    <name evidence="3" type="ORF">GCM10007901_04780</name>
</gene>
<evidence type="ECO:0000259" key="2">
    <source>
        <dbReference type="Pfam" id="PF24406"/>
    </source>
</evidence>
<dbReference type="Pfam" id="PF24406">
    <property type="entry name" value="nSTAND_NTPase4"/>
    <property type="match status" value="1"/>
</dbReference>
<keyword evidence="4" id="KW-1185">Reference proteome</keyword>
<accession>A0ABQ5XLY3</accession>
<evidence type="ECO:0000259" key="1">
    <source>
        <dbReference type="Pfam" id="PF00149"/>
    </source>
</evidence>
<feature type="domain" description="STAND NTPase 4 small alpha/beta" evidence="2">
    <location>
        <begin position="629"/>
        <end position="681"/>
    </location>
</feature>
<dbReference type="InterPro" id="IPR057123">
    <property type="entry name" value="STAND_NTPase4_dom"/>
</dbReference>
<dbReference type="Pfam" id="PF00149">
    <property type="entry name" value="Metallophos"/>
    <property type="match status" value="1"/>
</dbReference>
<dbReference type="InterPro" id="IPR004843">
    <property type="entry name" value="Calcineurin-like_PHP"/>
</dbReference>
<dbReference type="RefSeq" id="WP_284319298.1">
    <property type="nucleotide sequence ID" value="NZ_BSOB01000005.1"/>
</dbReference>
<evidence type="ECO:0008006" key="5">
    <source>
        <dbReference type="Google" id="ProtNLM"/>
    </source>
</evidence>
<dbReference type="SUPFAM" id="SSF56300">
    <property type="entry name" value="Metallo-dependent phosphatases"/>
    <property type="match status" value="1"/>
</dbReference>
<reference evidence="4" key="1">
    <citation type="journal article" date="2019" name="Int. J. Syst. Evol. Microbiol.">
        <title>The Global Catalogue of Microorganisms (GCM) 10K type strain sequencing project: providing services to taxonomists for standard genome sequencing and annotation.</title>
        <authorList>
            <consortium name="The Broad Institute Genomics Platform"/>
            <consortium name="The Broad Institute Genome Sequencing Center for Infectious Disease"/>
            <person name="Wu L."/>
            <person name="Ma J."/>
        </authorList>
    </citation>
    <scope>NUCLEOTIDE SEQUENCE [LARGE SCALE GENOMIC DNA]</scope>
    <source>
        <strain evidence="4">NBRC 111980</strain>
    </source>
</reference>
<evidence type="ECO:0000313" key="4">
    <source>
        <dbReference type="Proteomes" id="UP001156670"/>
    </source>
</evidence>
<dbReference type="Proteomes" id="UP001156670">
    <property type="component" value="Unassembled WGS sequence"/>
</dbReference>
<evidence type="ECO:0000313" key="3">
    <source>
        <dbReference type="EMBL" id="GLQ91528.1"/>
    </source>
</evidence>
<dbReference type="CDD" id="cd00838">
    <property type="entry name" value="MPP_superfamily"/>
    <property type="match status" value="1"/>
</dbReference>
<sequence>MKAALLVLSDIHITSAQDPILAKARDIACATYPILAHVDAVLVLVAGDVAFSGKRDQYVLASQFFAEITKWLQAEGKVPVRWFAVPGNHDCDFDKDGAVRQTLIDGVLRGGPVDDQLIDLCTSVQLEFFAFRNQLEDNTGDGTAKDHLWRSTTMQVAQETITVEAINMAWLSKLRETVGGLTFPWNQVAPGAGSGSEKGLRIAIQHHPANWISQTTYRPYRAFLKQRSHLVITGHEHVPNVGVTIDTEAATTAFIECGPLQEGTSLESSSFLVLTIDTSNEKLSARNFRFDGERYVQSPDFPWEQERALMLAEDEAFRLRHAFEWSLNDPGAPILDANGREIELADFFVFPDMADLSTEGKSGTVNIYPASDLCKLDIIKPGVFIIGEEKSGRTSLLYQLFLRYRDAGLVPVLISGEDLKHTQPEMLGRVVRAAYEAQYETAYVEFEQLSKTNKILIVDDFQFTPIKNEQHRSVLLENLGKFASGLLFSCDKSIPSERFELSSAKLRRFGLQPFGFRARHELIKRWHGFSDPDLSEAEFLVRCDESERVVNHVMTRKVIPALPLYLVTLLQSLTVRRGAELIDSSLGHYYHYLITEAFRGAKASLDKFNELFDYCSHLAWEFYRKDTDELSETMLRQFTNEYSKVWTTVDFQPRLEFLLNAKILERRGSSIAFRYPYVHYYLKGRYLASRLEEPDVRAYIENACTQLYVRDNANTVLFLAHHAHDEFFIQSIQRSLDGLFEDCPAVTFDGDVTDVTALITNAPKIVFNGGTPEDHRIKAAELHDDMDDGSDGLMEAPEPGDHVSFQAEMTTLFKTTEVLGLILKAQYSGLRHDRKQALLASMFNGLMRGLHSVYDGLIRRPEFLQQGAEQLAEQASKALEDRRKRVERVIALIIELISFAYVMHAAECARSPELTENVEAVAKQASTTAFDLIAIAICLDSGNGLPRAQLRYLQKKVKNNLVASRLLTFIVLYRLYMFETSDEDKLWVRRQFSFGYGATQKGSAIAGASSSIAGLMSHD</sequence>
<protein>
    <recommendedName>
        <fullName evidence="5">Calcineurin-like phosphoesterase domain-containing protein</fullName>
    </recommendedName>
</protein>
<feature type="domain" description="Calcineurin-like phosphoesterase" evidence="1">
    <location>
        <begin position="5"/>
        <end position="239"/>
    </location>
</feature>